<evidence type="ECO:0008006" key="2">
    <source>
        <dbReference type="Google" id="ProtNLM"/>
    </source>
</evidence>
<protein>
    <recommendedName>
        <fullName evidence="2">STAS domain-containing protein</fullName>
    </recommendedName>
</protein>
<dbReference type="EMBL" id="UINC01065038">
    <property type="protein sequence ID" value="SVB94284.1"/>
    <property type="molecule type" value="Genomic_DNA"/>
</dbReference>
<gene>
    <name evidence="1" type="ORF">METZ01_LOCUS247138</name>
</gene>
<sequence length="34" mass="3657">VRLPELRYLILHAGGINQIDATGVQTLARRAGPS</sequence>
<dbReference type="AlphaFoldDB" id="A0A382I3P3"/>
<feature type="non-terminal residue" evidence="1">
    <location>
        <position position="1"/>
    </location>
</feature>
<organism evidence="1">
    <name type="scientific">marine metagenome</name>
    <dbReference type="NCBI Taxonomy" id="408172"/>
    <lineage>
        <taxon>unclassified sequences</taxon>
        <taxon>metagenomes</taxon>
        <taxon>ecological metagenomes</taxon>
    </lineage>
</organism>
<proteinExistence type="predicted"/>
<name>A0A382I3P3_9ZZZZ</name>
<reference evidence="1" key="1">
    <citation type="submission" date="2018-05" db="EMBL/GenBank/DDBJ databases">
        <authorList>
            <person name="Lanie J.A."/>
            <person name="Ng W.-L."/>
            <person name="Kazmierczak K.M."/>
            <person name="Andrzejewski T.M."/>
            <person name="Davidsen T.M."/>
            <person name="Wayne K.J."/>
            <person name="Tettelin H."/>
            <person name="Glass J.I."/>
            <person name="Rusch D."/>
            <person name="Podicherti R."/>
            <person name="Tsui H.-C.T."/>
            <person name="Winkler M.E."/>
        </authorList>
    </citation>
    <scope>NUCLEOTIDE SEQUENCE</scope>
</reference>
<evidence type="ECO:0000313" key="1">
    <source>
        <dbReference type="EMBL" id="SVB94284.1"/>
    </source>
</evidence>
<accession>A0A382I3P3</accession>